<dbReference type="PANTHER" id="PTHR43000">
    <property type="entry name" value="DTDP-D-GLUCOSE 4,6-DEHYDRATASE-RELATED"/>
    <property type="match status" value="1"/>
</dbReference>
<dbReference type="CDD" id="cd05256">
    <property type="entry name" value="UDP_AE_SDR_e"/>
    <property type="match status" value="1"/>
</dbReference>
<evidence type="ECO:0000259" key="2">
    <source>
        <dbReference type="Pfam" id="PF01370"/>
    </source>
</evidence>
<evidence type="ECO:0000313" key="4">
    <source>
        <dbReference type="Proteomes" id="UP000199513"/>
    </source>
</evidence>
<feature type="domain" description="NAD-dependent epimerase/dehydratase" evidence="2">
    <location>
        <begin position="22"/>
        <end position="262"/>
    </location>
</feature>
<reference evidence="3 4" key="1">
    <citation type="submission" date="2016-10" db="EMBL/GenBank/DDBJ databases">
        <authorList>
            <person name="de Groot N.N."/>
        </authorList>
    </citation>
    <scope>NUCLEOTIDE SEQUENCE [LARGE SCALE GENOMIC DNA]</scope>
    <source>
        <strain>GEY</strain>
        <strain evidence="4">DSM 9560</strain>
    </source>
</reference>
<evidence type="ECO:0000256" key="1">
    <source>
        <dbReference type="ARBA" id="ARBA00007637"/>
    </source>
</evidence>
<protein>
    <submittedName>
        <fullName evidence="3">UDP-N-acetylglucosamine 4-epimerase</fullName>
    </submittedName>
</protein>
<dbReference type="AlphaFoldDB" id="A0A1I2INF4"/>
<dbReference type="Proteomes" id="UP000199513">
    <property type="component" value="Unassembled WGS sequence"/>
</dbReference>
<dbReference type="EMBL" id="FONY01000034">
    <property type="protein sequence ID" value="SFF43835.1"/>
    <property type="molecule type" value="Genomic_DNA"/>
</dbReference>
<name>A0A1I2INF4_9BACT</name>
<comment type="similarity">
    <text evidence="1">Belongs to the NAD(P)-dependent epimerase/dehydratase family.</text>
</comment>
<keyword evidence="4" id="KW-1185">Reference proteome</keyword>
<evidence type="ECO:0000313" key="3">
    <source>
        <dbReference type="EMBL" id="SFF43835.1"/>
    </source>
</evidence>
<dbReference type="InterPro" id="IPR036291">
    <property type="entry name" value="NAD(P)-bd_dom_sf"/>
</dbReference>
<dbReference type="STRING" id="1003.SAMN04488541_103434"/>
<accession>A0A1I2INF4</accession>
<dbReference type="InterPro" id="IPR001509">
    <property type="entry name" value="Epimerase_deHydtase"/>
</dbReference>
<dbReference type="Gene3D" id="3.40.50.720">
    <property type="entry name" value="NAD(P)-binding Rossmann-like Domain"/>
    <property type="match status" value="1"/>
</dbReference>
<dbReference type="Gene3D" id="3.90.25.10">
    <property type="entry name" value="UDP-galactose 4-epimerase, domain 1"/>
    <property type="match status" value="1"/>
</dbReference>
<organism evidence="3 4">
    <name type="scientific">Thermoflexibacter ruber</name>
    <dbReference type="NCBI Taxonomy" id="1003"/>
    <lineage>
        <taxon>Bacteria</taxon>
        <taxon>Pseudomonadati</taxon>
        <taxon>Bacteroidota</taxon>
        <taxon>Cytophagia</taxon>
        <taxon>Cytophagales</taxon>
        <taxon>Thermoflexibacteraceae</taxon>
        <taxon>Thermoflexibacter</taxon>
    </lineage>
</organism>
<sequence length="340" mass="38216">MFALVSEEKSMTHHQQITHSRVLVTGGAGFIGSNLCETLLAQENEVVCLDNFSTGRYANINHLLANKKFTLIEGDICHAQDCQKALAGVDYVLHQAALGSVPRSIYDPMATTQVNVGGFVNILHASVRAKVKRFVYASSSSVYGDYPYLPKIEQHIGKPLSPYAISKYTNELYAQNFSELYGIQCIGLRYFNVYGKNQNPEGEYSAVIPRFISQLIRHQSPVINGDGKQSRDFTYIEDVVQANQLAITTKNENALNQIYNIAFNGQTTLIELYNTLIDLLTPLDSRIASVQPIFGTERKGDVRHSYASIEKARQLLGYQPRYSIKDGLEKTIQWYWENLK</sequence>
<proteinExistence type="inferred from homology"/>
<dbReference type="SUPFAM" id="SSF51735">
    <property type="entry name" value="NAD(P)-binding Rossmann-fold domains"/>
    <property type="match status" value="1"/>
</dbReference>
<gene>
    <name evidence="3" type="ORF">SAMN04488541_103434</name>
</gene>
<dbReference type="PRINTS" id="PR01713">
    <property type="entry name" value="NUCEPIMERASE"/>
</dbReference>
<dbReference type="Pfam" id="PF01370">
    <property type="entry name" value="Epimerase"/>
    <property type="match status" value="1"/>
</dbReference>